<dbReference type="GO" id="GO:0050667">
    <property type="term" value="P:homocysteine metabolic process"/>
    <property type="evidence" value="ECO:0007669"/>
    <property type="project" value="TreeGrafter"/>
</dbReference>
<evidence type="ECO:0000256" key="12">
    <source>
        <dbReference type="ARBA" id="ARBA00022691"/>
    </source>
</evidence>
<protein>
    <recommendedName>
        <fullName evidence="7">Methionine synthase</fullName>
        <ecNumber evidence="6">2.1.1.13</ecNumber>
    </recommendedName>
    <alternativeName>
        <fullName evidence="18">5-methyltetrahydrofolate--homocysteine methyltransferase</fullName>
    </alternativeName>
</protein>
<dbReference type="Gene3D" id="3.20.20.20">
    <property type="entry name" value="Dihydropteroate synthase-like"/>
    <property type="match status" value="1"/>
</dbReference>
<keyword evidence="10" id="KW-0846">Cobalamin</keyword>
<evidence type="ECO:0000259" key="22">
    <source>
        <dbReference type="PROSITE" id="PS51332"/>
    </source>
</evidence>
<evidence type="ECO:0000256" key="7">
    <source>
        <dbReference type="ARBA" id="ARBA00013998"/>
    </source>
</evidence>
<dbReference type="Gene3D" id="3.20.20.330">
    <property type="entry name" value="Homocysteine-binding-like domain"/>
    <property type="match status" value="1"/>
</dbReference>
<evidence type="ECO:0000256" key="13">
    <source>
        <dbReference type="ARBA" id="ARBA00022723"/>
    </source>
</evidence>
<evidence type="ECO:0000256" key="19">
    <source>
        <dbReference type="PROSITE-ProRule" id="PRU00333"/>
    </source>
</evidence>
<dbReference type="GO" id="GO:0005829">
    <property type="term" value="C:cytosol"/>
    <property type="evidence" value="ECO:0007669"/>
    <property type="project" value="TreeGrafter"/>
</dbReference>
<proteinExistence type="inferred from homology"/>
<dbReference type="InterPro" id="IPR036724">
    <property type="entry name" value="Cobalamin-bd_sf"/>
</dbReference>
<dbReference type="SUPFAM" id="SSF51717">
    <property type="entry name" value="Dihydropteroate synthetase-like"/>
    <property type="match status" value="1"/>
</dbReference>
<dbReference type="InterPro" id="IPR003726">
    <property type="entry name" value="HCY_dom"/>
</dbReference>
<evidence type="ECO:0000256" key="15">
    <source>
        <dbReference type="ARBA" id="ARBA00023167"/>
    </source>
</evidence>
<dbReference type="InterPro" id="IPR006158">
    <property type="entry name" value="Cobalamin-bd"/>
</dbReference>
<dbReference type="InterPro" id="IPR037010">
    <property type="entry name" value="VitB12-dep_Met_synth_activ_sf"/>
</dbReference>
<evidence type="ECO:0000256" key="11">
    <source>
        <dbReference type="ARBA" id="ARBA00022679"/>
    </source>
</evidence>
<reference evidence="24 25" key="1">
    <citation type="submission" date="2019-04" db="EMBL/GenBank/DDBJ databases">
        <title>Isachenkonia alkalipeptolytica gen. nov. sp. nov. a new anaerobic, alkiliphilic organothrophic bacterium capable to reduce synthesized ferrihydrite isolated from a soda lake.</title>
        <authorList>
            <person name="Toshchakov S.V."/>
            <person name="Zavarzina D.G."/>
            <person name="Zhilina T.N."/>
            <person name="Kostrikina N.A."/>
            <person name="Kublanov I.V."/>
        </authorList>
    </citation>
    <scope>NUCLEOTIDE SEQUENCE [LARGE SCALE GENOMIC DNA]</scope>
    <source>
        <strain evidence="24 25">Z-1701</strain>
    </source>
</reference>
<comment type="function">
    <text evidence="17">Catalyzes the transfer of a methyl group from methyl-cobalamin to homocysteine, yielding enzyme-bound cob(I)alamin and methionine. Subsequently, remethylates the cofactor using methyltetrahydrofolate.</text>
</comment>
<evidence type="ECO:0000256" key="17">
    <source>
        <dbReference type="ARBA" id="ARBA00025552"/>
    </source>
</evidence>
<organism evidence="24 25">
    <name type="scientific">Isachenkonia alkalipeptolytica</name>
    <dbReference type="NCBI Taxonomy" id="2565777"/>
    <lineage>
        <taxon>Bacteria</taxon>
        <taxon>Bacillati</taxon>
        <taxon>Bacillota</taxon>
        <taxon>Clostridia</taxon>
        <taxon>Eubacteriales</taxon>
        <taxon>Clostridiaceae</taxon>
        <taxon>Isachenkonia</taxon>
    </lineage>
</organism>
<dbReference type="InterPro" id="IPR003759">
    <property type="entry name" value="Cbl-bd_cap"/>
</dbReference>
<feature type="binding site" evidence="19">
    <location>
        <position position="398"/>
    </location>
    <ligand>
        <name>Zn(2+)</name>
        <dbReference type="ChEBI" id="CHEBI:29105"/>
    </ligand>
</feature>
<dbReference type="PANTHER" id="PTHR45833:SF1">
    <property type="entry name" value="METHIONINE SYNTHASE"/>
    <property type="match status" value="1"/>
</dbReference>
<keyword evidence="25" id="KW-1185">Reference proteome</keyword>
<evidence type="ECO:0000256" key="4">
    <source>
        <dbReference type="ARBA" id="ARBA00005178"/>
    </source>
</evidence>
<dbReference type="GO" id="GO:0031419">
    <property type="term" value="F:cobalamin binding"/>
    <property type="evidence" value="ECO:0007669"/>
    <property type="project" value="UniProtKB-KW"/>
</dbReference>
<dbReference type="Pfam" id="PF00809">
    <property type="entry name" value="Pterin_bind"/>
    <property type="match status" value="1"/>
</dbReference>
<evidence type="ECO:0000256" key="16">
    <source>
        <dbReference type="ARBA" id="ARBA00023285"/>
    </source>
</evidence>
<evidence type="ECO:0000256" key="8">
    <source>
        <dbReference type="ARBA" id="ARBA00022603"/>
    </source>
</evidence>
<dbReference type="Pfam" id="PF02310">
    <property type="entry name" value="B12-binding"/>
    <property type="match status" value="1"/>
</dbReference>
<evidence type="ECO:0000256" key="9">
    <source>
        <dbReference type="ARBA" id="ARBA00022605"/>
    </source>
</evidence>
<dbReference type="Pfam" id="PF02574">
    <property type="entry name" value="S-methyl_trans"/>
    <property type="match status" value="1"/>
</dbReference>
<gene>
    <name evidence="24" type="ORF">ISALK_07960</name>
</gene>
<dbReference type="InterPro" id="IPR000489">
    <property type="entry name" value="Pterin-binding_dom"/>
</dbReference>
<dbReference type="AlphaFoldDB" id="A0AA43XK87"/>
<dbReference type="SMART" id="SM01018">
    <property type="entry name" value="B12-binding_2"/>
    <property type="match status" value="1"/>
</dbReference>
<comment type="catalytic activity">
    <reaction evidence="1">
        <text>(6S)-5-methyl-5,6,7,8-tetrahydrofolate + L-homocysteine = (6S)-5,6,7,8-tetrahydrofolate + L-methionine</text>
        <dbReference type="Rhea" id="RHEA:11172"/>
        <dbReference type="ChEBI" id="CHEBI:18608"/>
        <dbReference type="ChEBI" id="CHEBI:57453"/>
        <dbReference type="ChEBI" id="CHEBI:57844"/>
        <dbReference type="ChEBI" id="CHEBI:58199"/>
        <dbReference type="EC" id="2.1.1.13"/>
    </reaction>
</comment>
<dbReference type="GO" id="GO:0046872">
    <property type="term" value="F:metal ion binding"/>
    <property type="evidence" value="ECO:0007669"/>
    <property type="project" value="UniProtKB-KW"/>
</dbReference>
<dbReference type="PROSITE" id="PS51337">
    <property type="entry name" value="B12_BINDING_NTER"/>
    <property type="match status" value="1"/>
</dbReference>
<dbReference type="Pfam" id="PF02607">
    <property type="entry name" value="B12-binding_2"/>
    <property type="match status" value="1"/>
</dbReference>
<evidence type="ECO:0000256" key="10">
    <source>
        <dbReference type="ARBA" id="ARBA00022628"/>
    </source>
</evidence>
<feature type="binding site" evidence="19">
    <location>
        <position position="464"/>
    </location>
    <ligand>
        <name>Zn(2+)</name>
        <dbReference type="ChEBI" id="CHEBI:29105"/>
    </ligand>
</feature>
<keyword evidence="14 19" id="KW-0862">Zinc</keyword>
<dbReference type="Gene3D" id="1.10.1240.10">
    <property type="entry name" value="Methionine synthase domain"/>
    <property type="match status" value="1"/>
</dbReference>
<dbReference type="SUPFAM" id="SSF82282">
    <property type="entry name" value="Homocysteine S-methyltransferase"/>
    <property type="match status" value="1"/>
</dbReference>
<dbReference type="SUPFAM" id="SSF47644">
    <property type="entry name" value="Methionine synthase domain"/>
    <property type="match status" value="1"/>
</dbReference>
<evidence type="ECO:0000259" key="21">
    <source>
        <dbReference type="PROSITE" id="PS50972"/>
    </source>
</evidence>
<dbReference type="RefSeq" id="WP_160721016.1">
    <property type="nucleotide sequence ID" value="NZ_SUMG01000008.1"/>
</dbReference>
<feature type="domain" description="B12-binding N-terminal" evidence="23">
    <location>
        <begin position="783"/>
        <end position="881"/>
    </location>
</feature>
<evidence type="ECO:0000259" key="20">
    <source>
        <dbReference type="PROSITE" id="PS50970"/>
    </source>
</evidence>
<keyword evidence="12" id="KW-0949">S-adenosyl-L-methionine</keyword>
<comment type="similarity">
    <text evidence="5">Belongs to the vitamin-B12 dependent methionine synthase family.</text>
</comment>
<comment type="cofactor">
    <cofactor evidence="3">
        <name>methylcob(III)alamin</name>
        <dbReference type="ChEBI" id="CHEBI:28115"/>
    </cofactor>
</comment>
<dbReference type="GO" id="GO:0046653">
    <property type="term" value="P:tetrahydrofolate metabolic process"/>
    <property type="evidence" value="ECO:0007669"/>
    <property type="project" value="TreeGrafter"/>
</dbReference>
<dbReference type="InterPro" id="IPR050554">
    <property type="entry name" value="Met_Synthase/Corrinoid"/>
</dbReference>
<keyword evidence="16" id="KW-0170">Cobalt</keyword>
<keyword evidence="15" id="KW-0486">Methionine biosynthesis</keyword>
<dbReference type="PROSITE" id="PS50972">
    <property type="entry name" value="PTERIN_BINDING"/>
    <property type="match status" value="1"/>
</dbReference>
<name>A0AA43XK87_9CLOT</name>
<evidence type="ECO:0000256" key="3">
    <source>
        <dbReference type="ARBA" id="ARBA00001956"/>
    </source>
</evidence>
<dbReference type="Gene3D" id="3.40.109.40">
    <property type="match status" value="1"/>
</dbReference>
<dbReference type="SUPFAM" id="SSF52242">
    <property type="entry name" value="Cobalamin (vitamin B12)-binding domain"/>
    <property type="match status" value="1"/>
</dbReference>
<keyword evidence="13 19" id="KW-0479">Metal-binding</keyword>
<evidence type="ECO:0000313" key="24">
    <source>
        <dbReference type="EMBL" id="NBG88435.1"/>
    </source>
</evidence>
<dbReference type="Proteomes" id="UP000449710">
    <property type="component" value="Unassembled WGS sequence"/>
</dbReference>
<dbReference type="InterPro" id="IPR011005">
    <property type="entry name" value="Dihydropteroate_synth-like_sf"/>
</dbReference>
<dbReference type="PROSITE" id="PS50970">
    <property type="entry name" value="HCY"/>
    <property type="match status" value="1"/>
</dbReference>
<accession>A0AA43XK87</accession>
<feature type="domain" description="B12-binding" evidence="22">
    <location>
        <begin position="881"/>
        <end position="1001"/>
    </location>
</feature>
<evidence type="ECO:0000256" key="2">
    <source>
        <dbReference type="ARBA" id="ARBA00001947"/>
    </source>
</evidence>
<sequence length="1001" mass="112013">MRLLQEDRKKILRYMGHPDGVLSNDLEELLENCLSRVREKVQPKSALKVFPKKELEWIISGKNLRKYFNKVSHGAVFVVTLGEEMERMIEEGKTRSTLEGLAFEAIGSVYTEVAVEDLRQELQKEWEGVFNSFSPGYGDCPLSLHKEILELLDSENHLGIHITKHHLLIPRKTITGVIPLSNSIGMENNGKCDDCSLGEHCTFHHNEKTILFDGGLGTELQRQGFKHVENLTTLNISHPEAVYKAHEAYVKAGSEYLSTNTFGANPLKIQNKDRLQRILTKGIEIAKKAKPKKVFLDIGPLGVLMKPQGDFSFEEAYRLFHETIKIGVEEGVDGILLETFTDLYEIKAAIFAAKEQTDLPVFATMSFEKNGRTFLGLEPKVALRALEAFGADVVGINCSVGPKEIIPWLGESIPYLSKPVMVQGNAGLPIHHKGEDRFPLAPKDYAAFTEELLDLGVQIIGGCCGTGPKTIEAVKSKLRGKVYQSPKRERVYPFTCSYNQGLFIEESVIVGERINPTGKPFIESALRSRNYSSIIQEGILQKKEGADILDINTGTSGVPEDVVLPEVIEAIQQVIPLPLQIDTSNVQALENALRIYNGVPIINSVNGGEESLQNVLPLAKKYGCSIIALTFDEQGIPKTADRRIQIAGKILRRAKALDIPKERIIFDPLALTVAHEPEQVTESLKALGMIKKDLGCKTILGLSNISYGMPQRSKINQCFLTLALYEGLDVLMMDPGDPGMNESLTLFKLLSNQDPQGKNYLRTFSNLNEEGSNSFYFNRIEDKSRELKEKTPKKSWESLLLDGDPREFRREIFQWIKKHFFNLADYENFIEEELLKAFDQIGNRYDQGEVYLPQLIQGAEVLKSGLELINQGTSDGNAKKKGRILLATVEGDLHDIGKNIFRTLVDNYGYFVKDLGKDVKTKVILEEMEREEYLVVGLSALMTTTLGSMEKTIRAIKNQHPECKIIVGGAVLTEDYARELGADAYAKDAREGVHRVKTWLL</sequence>
<dbReference type="GO" id="GO:0008705">
    <property type="term" value="F:methionine synthase activity"/>
    <property type="evidence" value="ECO:0007669"/>
    <property type="project" value="UniProtKB-EC"/>
</dbReference>
<dbReference type="Gene3D" id="3.40.50.280">
    <property type="entry name" value="Cobalamin-binding domain"/>
    <property type="match status" value="1"/>
</dbReference>
<feature type="domain" description="Hcy-binding" evidence="20">
    <location>
        <begin position="198"/>
        <end position="478"/>
    </location>
</feature>
<dbReference type="InterPro" id="IPR036589">
    <property type="entry name" value="HCY_dom_sf"/>
</dbReference>
<evidence type="ECO:0000256" key="6">
    <source>
        <dbReference type="ARBA" id="ARBA00012032"/>
    </source>
</evidence>
<dbReference type="GO" id="GO:0032259">
    <property type="term" value="P:methylation"/>
    <property type="evidence" value="ECO:0007669"/>
    <property type="project" value="UniProtKB-KW"/>
</dbReference>
<evidence type="ECO:0000256" key="1">
    <source>
        <dbReference type="ARBA" id="ARBA00001700"/>
    </source>
</evidence>
<feature type="domain" description="Pterin-binding" evidence="21">
    <location>
        <begin position="507"/>
        <end position="751"/>
    </location>
</feature>
<comment type="cofactor">
    <cofactor evidence="2 19">
        <name>Zn(2+)</name>
        <dbReference type="ChEBI" id="CHEBI:29105"/>
    </cofactor>
</comment>
<dbReference type="PROSITE" id="PS51332">
    <property type="entry name" value="B12_BINDING"/>
    <property type="match status" value="1"/>
</dbReference>
<evidence type="ECO:0000256" key="14">
    <source>
        <dbReference type="ARBA" id="ARBA00022833"/>
    </source>
</evidence>
<evidence type="ECO:0000256" key="5">
    <source>
        <dbReference type="ARBA" id="ARBA00010398"/>
    </source>
</evidence>
<comment type="caution">
    <text evidence="24">The sequence shown here is derived from an EMBL/GenBank/DDBJ whole genome shotgun (WGS) entry which is preliminary data.</text>
</comment>
<feature type="binding site" evidence="19">
    <location>
        <position position="463"/>
    </location>
    <ligand>
        <name>Zn(2+)</name>
        <dbReference type="ChEBI" id="CHEBI:29105"/>
    </ligand>
</feature>
<evidence type="ECO:0000256" key="18">
    <source>
        <dbReference type="ARBA" id="ARBA00031040"/>
    </source>
</evidence>
<comment type="pathway">
    <text evidence="4">Amino-acid biosynthesis; L-methionine biosynthesis via de novo pathway; L-methionine from L-homocysteine (MetH route): step 1/1.</text>
</comment>
<keyword evidence="9" id="KW-0028">Amino-acid biosynthesis</keyword>
<dbReference type="InterPro" id="IPR036594">
    <property type="entry name" value="Meth_synthase_dom"/>
</dbReference>
<evidence type="ECO:0000313" key="25">
    <source>
        <dbReference type="Proteomes" id="UP000449710"/>
    </source>
</evidence>
<dbReference type="EC" id="2.1.1.13" evidence="6"/>
<keyword evidence="11 19" id="KW-0808">Transferase</keyword>
<keyword evidence="8 19" id="KW-0489">Methyltransferase</keyword>
<dbReference type="EMBL" id="SUMG01000008">
    <property type="protein sequence ID" value="NBG88435.1"/>
    <property type="molecule type" value="Genomic_DNA"/>
</dbReference>
<evidence type="ECO:0000259" key="23">
    <source>
        <dbReference type="PROSITE" id="PS51337"/>
    </source>
</evidence>
<dbReference type="PANTHER" id="PTHR45833">
    <property type="entry name" value="METHIONINE SYNTHASE"/>
    <property type="match status" value="1"/>
</dbReference>
<dbReference type="SUPFAM" id="SSF56507">
    <property type="entry name" value="Methionine synthase activation domain-like"/>
    <property type="match status" value="1"/>
</dbReference>